<name>A0A8R1W9M2_ACYPI</name>
<sequence length="366" mass="41363">MSFAAYCVALASALAFVSEATDPETSEPGRPVAPAPGYPDWSLQYLDDVHKATRSHDDDVMFLRKMMEMDYLWWPILNEPVKIKRPTVPYFDQYKEPGPSVFLEKNELPFDLISTMMTENTFTGSDVVYAMDAFKSAMACSVLKHVSLQALMLHNLLTKFHHEIPDDERVMFEGWLVNMIQVGTDKLTAMDHSQDPDQSITRARALLVEMMRALSHSTADHTIGNFQEIAMRMYAEIDSTCAVPKGEKGHYSALAYDLNRRKRVEELKAHRTQLTENMREAAGVSNVDIMHKYRGDIVINAALTANDISELSEDTMKRATAANHIQMNFLYLNLPIQILSESQWKTISKPQISSKPENPNSAPLSL</sequence>
<dbReference type="RefSeq" id="XP_003246372.1">
    <property type="nucleotide sequence ID" value="XM_003246324.3"/>
</dbReference>
<feature type="signal peptide" evidence="1">
    <location>
        <begin position="1"/>
        <end position="20"/>
    </location>
</feature>
<dbReference type="AlphaFoldDB" id="A0A8R1W9M2"/>
<evidence type="ECO:0000256" key="1">
    <source>
        <dbReference type="SAM" id="SignalP"/>
    </source>
</evidence>
<reference evidence="2" key="2">
    <citation type="submission" date="2022-06" db="UniProtKB">
        <authorList>
            <consortium name="EnsemblMetazoa"/>
        </authorList>
    </citation>
    <scope>IDENTIFICATION</scope>
</reference>
<reference evidence="3" key="1">
    <citation type="submission" date="2010-06" db="EMBL/GenBank/DDBJ databases">
        <authorList>
            <person name="Jiang H."/>
            <person name="Abraham K."/>
            <person name="Ali S."/>
            <person name="Alsbrooks S.L."/>
            <person name="Anim B.N."/>
            <person name="Anosike U.S."/>
            <person name="Attaway T."/>
            <person name="Bandaranaike D.P."/>
            <person name="Battles P.K."/>
            <person name="Bell S.N."/>
            <person name="Bell A.V."/>
            <person name="Beltran B."/>
            <person name="Bickham C."/>
            <person name="Bustamante Y."/>
            <person name="Caleb T."/>
            <person name="Canada A."/>
            <person name="Cardenas V."/>
            <person name="Carter K."/>
            <person name="Chacko J."/>
            <person name="Chandrabose M.N."/>
            <person name="Chavez D."/>
            <person name="Chavez A."/>
            <person name="Chen L."/>
            <person name="Chu H.-S."/>
            <person name="Claassen K.J."/>
            <person name="Cockrell R."/>
            <person name="Collins M."/>
            <person name="Cooper J.A."/>
            <person name="Cree A."/>
            <person name="Curry S.M."/>
            <person name="Da Y."/>
            <person name="Dao M.D."/>
            <person name="Das B."/>
            <person name="Davila M.-L."/>
            <person name="Davy-Carroll L."/>
            <person name="Denson S."/>
            <person name="Dinh H."/>
            <person name="Ebong V.E."/>
            <person name="Edwards J.R."/>
            <person name="Egan A."/>
            <person name="El-Daye J."/>
            <person name="Escobedo L."/>
            <person name="Fernandez S."/>
            <person name="Fernando P.R."/>
            <person name="Flagg N."/>
            <person name="Forbes L.D."/>
            <person name="Fowler R.G."/>
            <person name="Fu Q."/>
            <person name="Gabisi R.A."/>
            <person name="Ganer J."/>
            <person name="Garbino Pronczuk A."/>
            <person name="Garcia R.M."/>
            <person name="Garner T."/>
            <person name="Garrett T.E."/>
            <person name="Gonzalez D.A."/>
            <person name="Hamid H."/>
            <person name="Hawkins E.S."/>
            <person name="Hirani K."/>
            <person name="Hogues M.E."/>
            <person name="Hollins B."/>
            <person name="Hsiao C.-H."/>
            <person name="Jabil R."/>
            <person name="James M.L."/>
            <person name="Jhangiani S.N."/>
            <person name="Johnson B."/>
            <person name="Johnson Q."/>
            <person name="Joshi V."/>
            <person name="Kalu J.B."/>
            <person name="Kam C."/>
            <person name="Kashfia A."/>
            <person name="Keebler J."/>
            <person name="Kisamo H."/>
            <person name="Kovar C.L."/>
            <person name="Lago L.A."/>
            <person name="Lai C.-Y."/>
            <person name="Laidlaw J."/>
            <person name="Lara F."/>
            <person name="Le T.-K."/>
            <person name="Lee S.L."/>
            <person name="Legall F.H."/>
            <person name="Lemon S.J."/>
            <person name="Lewis L.R."/>
            <person name="Li B."/>
            <person name="Liu Y."/>
            <person name="Liu Y.-S."/>
            <person name="Lopez J."/>
            <person name="Lozado R.J."/>
            <person name="Lu J."/>
            <person name="Madu R.C."/>
            <person name="Maheshwari M."/>
            <person name="Maheshwari R."/>
            <person name="Malloy K."/>
            <person name="Martinez E."/>
            <person name="Mathew T."/>
            <person name="Mercado I.C."/>
            <person name="Mercado C."/>
            <person name="Meyer B."/>
            <person name="Montgomery K."/>
            <person name="Morgan M.B."/>
            <person name="Munidasa M."/>
            <person name="Nazareth L.V."/>
            <person name="Nelson J."/>
            <person name="Ng B.M."/>
            <person name="Nguyen N.B."/>
            <person name="Nguyen P.Q."/>
            <person name="Nguyen T."/>
            <person name="Obregon M."/>
            <person name="Okwuonu G.O."/>
            <person name="Onwere C.G."/>
            <person name="Orozco G."/>
            <person name="Parra A."/>
            <person name="Patel S."/>
            <person name="Patil S."/>
            <person name="Perez A."/>
            <person name="Perez Y."/>
            <person name="Pham C."/>
            <person name="Primus E.L."/>
            <person name="Pu L.-L."/>
            <person name="Puazo M."/>
            <person name="Qin X."/>
            <person name="Quiroz J.B."/>
            <person name="Reese J."/>
            <person name="Richards S."/>
            <person name="Rives C.M."/>
            <person name="Robberts R."/>
            <person name="Ruiz S.J."/>
            <person name="Ruiz M.J."/>
            <person name="Santibanez J."/>
            <person name="Schneider B.W."/>
            <person name="Sisson I."/>
            <person name="Smith M."/>
            <person name="Sodergren E."/>
            <person name="Song X.-Z."/>
            <person name="Song B.B."/>
            <person name="Summersgill H."/>
            <person name="Thelus R."/>
            <person name="Thornton R.D."/>
            <person name="Trejos Z.Y."/>
            <person name="Usmani K."/>
            <person name="Vattathil S."/>
            <person name="Villasana D."/>
            <person name="Walker D.L."/>
            <person name="Wang S."/>
            <person name="Wang K."/>
            <person name="White C.S."/>
            <person name="Williams A.C."/>
            <person name="Williamson J."/>
            <person name="Wilson K."/>
            <person name="Woghiren I.O."/>
            <person name="Woodworth J.R."/>
            <person name="Worley K.C."/>
            <person name="Wright R.A."/>
            <person name="Wu W."/>
            <person name="Young L."/>
            <person name="Zhang L."/>
            <person name="Zhang J."/>
            <person name="Zhu Y."/>
            <person name="Muzny D.M."/>
            <person name="Weinstock G."/>
            <person name="Gibbs R.A."/>
        </authorList>
    </citation>
    <scope>NUCLEOTIDE SEQUENCE [LARGE SCALE GENOMIC DNA]</scope>
    <source>
        <strain evidence="3">LSR1</strain>
    </source>
</reference>
<organism evidence="2 3">
    <name type="scientific">Acyrthosiphon pisum</name>
    <name type="common">Pea aphid</name>
    <dbReference type="NCBI Taxonomy" id="7029"/>
    <lineage>
        <taxon>Eukaryota</taxon>
        <taxon>Metazoa</taxon>
        <taxon>Ecdysozoa</taxon>
        <taxon>Arthropoda</taxon>
        <taxon>Hexapoda</taxon>
        <taxon>Insecta</taxon>
        <taxon>Pterygota</taxon>
        <taxon>Neoptera</taxon>
        <taxon>Paraneoptera</taxon>
        <taxon>Hemiptera</taxon>
        <taxon>Sternorrhyncha</taxon>
        <taxon>Aphidomorpha</taxon>
        <taxon>Aphidoidea</taxon>
        <taxon>Aphididae</taxon>
        <taxon>Macrosiphini</taxon>
        <taxon>Acyrthosiphon</taxon>
    </lineage>
</organism>
<evidence type="ECO:0000313" key="2">
    <source>
        <dbReference type="EnsemblMetazoa" id="XP_003246372.1"/>
    </source>
</evidence>
<evidence type="ECO:0000313" key="3">
    <source>
        <dbReference type="Proteomes" id="UP000007819"/>
    </source>
</evidence>
<dbReference type="OrthoDB" id="6627420at2759"/>
<dbReference type="Proteomes" id="UP000007819">
    <property type="component" value="Chromosome A2"/>
</dbReference>
<keyword evidence="1" id="KW-0732">Signal</keyword>
<dbReference type="EnsemblMetazoa" id="XM_003246324.4">
    <property type="protein sequence ID" value="XP_003246372.1"/>
    <property type="gene ID" value="LOC100571995"/>
</dbReference>
<dbReference type="KEGG" id="api:100571995"/>
<proteinExistence type="predicted"/>
<feature type="chain" id="PRO_5035832966" evidence="1">
    <location>
        <begin position="21"/>
        <end position="366"/>
    </location>
</feature>
<keyword evidence="3" id="KW-1185">Reference proteome</keyword>
<protein>
    <submittedName>
        <fullName evidence="2">Uncharacterized protein</fullName>
    </submittedName>
</protein>
<dbReference type="GeneID" id="100571995"/>
<accession>A0A8R1W9M2</accession>